<dbReference type="PROSITE" id="PS00018">
    <property type="entry name" value="EF_HAND_1"/>
    <property type="match status" value="2"/>
</dbReference>
<dbReference type="Proteomes" id="UP000001542">
    <property type="component" value="Unassembled WGS sequence"/>
</dbReference>
<dbReference type="GO" id="GO:0000226">
    <property type="term" value="P:microtubule cytoskeleton organization"/>
    <property type="evidence" value="ECO:0000318"/>
    <property type="project" value="GO_Central"/>
</dbReference>
<dbReference type="STRING" id="5722.A2FVB2"/>
<dbReference type="AlphaFoldDB" id="A2FVB2"/>
<dbReference type="PANTHER" id="PTHR23048:SF59">
    <property type="entry name" value="EF-HAND SUPERFAMILY PROTEIN"/>
    <property type="match status" value="1"/>
</dbReference>
<dbReference type="Gene3D" id="1.10.238.10">
    <property type="entry name" value="EF-hand"/>
    <property type="match status" value="2"/>
</dbReference>
<dbReference type="PANTHER" id="PTHR23048">
    <property type="entry name" value="MYOSIN LIGHT CHAIN 1, 3"/>
    <property type="match status" value="1"/>
</dbReference>
<reference evidence="4" key="1">
    <citation type="submission" date="2006-10" db="EMBL/GenBank/DDBJ databases">
        <authorList>
            <person name="Amadeo P."/>
            <person name="Zhao Q."/>
            <person name="Wortman J."/>
            <person name="Fraser-Liggett C."/>
            <person name="Carlton J."/>
        </authorList>
    </citation>
    <scope>NUCLEOTIDE SEQUENCE</scope>
    <source>
        <strain evidence="4">G3</strain>
    </source>
</reference>
<sequence>MSRRHLIPQEAKDEIAEVFELFDADKSGCIDRQELYVGIRAMGFNVTQQDIEAIFREKDVENLGYLVFKQFREVIGQKLQERKPEEEFKQVFALFDKEHTGRIGIREIKRVCMELGKTDLTDDDMNAMIRQFDTDGDGFITQAEFVRMMEGDF</sequence>
<evidence type="ECO:0000313" key="4">
    <source>
        <dbReference type="EMBL" id="EAX91152.1"/>
    </source>
</evidence>
<proteinExistence type="predicted"/>
<name>A2FVB2_TRIV3</name>
<evidence type="ECO:0000259" key="3">
    <source>
        <dbReference type="PROSITE" id="PS50222"/>
    </source>
</evidence>
<keyword evidence="1" id="KW-0677">Repeat</keyword>
<dbReference type="InterPro" id="IPR018247">
    <property type="entry name" value="EF_Hand_1_Ca_BS"/>
</dbReference>
<dbReference type="OMA" id="KRVCMEL"/>
<dbReference type="KEGG" id="tva:4748845"/>
<evidence type="ECO:0000256" key="1">
    <source>
        <dbReference type="ARBA" id="ARBA00022737"/>
    </source>
</evidence>
<reference evidence="4" key="2">
    <citation type="journal article" date="2007" name="Science">
        <title>Draft genome sequence of the sexually transmitted pathogen Trichomonas vaginalis.</title>
        <authorList>
            <person name="Carlton J.M."/>
            <person name="Hirt R.P."/>
            <person name="Silva J.C."/>
            <person name="Delcher A.L."/>
            <person name="Schatz M."/>
            <person name="Zhao Q."/>
            <person name="Wortman J.R."/>
            <person name="Bidwell S.L."/>
            <person name="Alsmark U.C.M."/>
            <person name="Besteiro S."/>
            <person name="Sicheritz-Ponten T."/>
            <person name="Noel C.J."/>
            <person name="Dacks J.B."/>
            <person name="Foster P.G."/>
            <person name="Simillion C."/>
            <person name="Van de Peer Y."/>
            <person name="Miranda-Saavedra D."/>
            <person name="Barton G.J."/>
            <person name="Westrop G.D."/>
            <person name="Mueller S."/>
            <person name="Dessi D."/>
            <person name="Fiori P.L."/>
            <person name="Ren Q."/>
            <person name="Paulsen I."/>
            <person name="Zhang H."/>
            <person name="Bastida-Corcuera F.D."/>
            <person name="Simoes-Barbosa A."/>
            <person name="Brown M.T."/>
            <person name="Hayes R.D."/>
            <person name="Mukherjee M."/>
            <person name="Okumura C.Y."/>
            <person name="Schneider R."/>
            <person name="Smith A.J."/>
            <person name="Vanacova S."/>
            <person name="Villalvazo M."/>
            <person name="Haas B.J."/>
            <person name="Pertea M."/>
            <person name="Feldblyum T.V."/>
            <person name="Utterback T.R."/>
            <person name="Shu C.L."/>
            <person name="Osoegawa K."/>
            <person name="de Jong P.J."/>
            <person name="Hrdy I."/>
            <person name="Horvathova L."/>
            <person name="Zubacova Z."/>
            <person name="Dolezal P."/>
            <person name="Malik S.B."/>
            <person name="Logsdon J.M. Jr."/>
            <person name="Henze K."/>
            <person name="Gupta A."/>
            <person name="Wang C.C."/>
            <person name="Dunne R.L."/>
            <person name="Upcroft J.A."/>
            <person name="Upcroft P."/>
            <person name="White O."/>
            <person name="Salzberg S.L."/>
            <person name="Tang P."/>
            <person name="Chiu C.-H."/>
            <person name="Lee Y.-S."/>
            <person name="Embley T.M."/>
            <person name="Coombs G.H."/>
            <person name="Mottram J.C."/>
            <person name="Tachezy J."/>
            <person name="Fraser-Liggett C.M."/>
            <person name="Johnson P.J."/>
        </authorList>
    </citation>
    <scope>NUCLEOTIDE SEQUENCE [LARGE SCALE GENOMIC DNA]</scope>
    <source>
        <strain evidence="4">G3</strain>
    </source>
</reference>
<protein>
    <submittedName>
        <fullName evidence="4">EF hand family protein</fullName>
    </submittedName>
</protein>
<dbReference type="GO" id="GO:0008017">
    <property type="term" value="F:microtubule binding"/>
    <property type="evidence" value="ECO:0000318"/>
    <property type="project" value="GO_Central"/>
</dbReference>
<keyword evidence="5" id="KW-1185">Reference proteome</keyword>
<dbReference type="Pfam" id="PF13499">
    <property type="entry name" value="EF-hand_7"/>
    <property type="match status" value="2"/>
</dbReference>
<dbReference type="RefSeq" id="XP_001304082.1">
    <property type="nucleotide sequence ID" value="XM_001304081.1"/>
</dbReference>
<feature type="domain" description="EF-hand" evidence="3">
    <location>
        <begin position="10"/>
        <end position="45"/>
    </location>
</feature>
<dbReference type="GO" id="GO:0005815">
    <property type="term" value="C:microtubule organizing center"/>
    <property type="evidence" value="ECO:0000318"/>
    <property type="project" value="GO_Central"/>
</dbReference>
<feature type="domain" description="EF-hand" evidence="3">
    <location>
        <begin position="120"/>
        <end position="153"/>
    </location>
</feature>
<dbReference type="EMBL" id="DS114054">
    <property type="protein sequence ID" value="EAX91152.1"/>
    <property type="molecule type" value="Genomic_DNA"/>
</dbReference>
<dbReference type="eggNOG" id="KOG0028">
    <property type="taxonomic scope" value="Eukaryota"/>
</dbReference>
<dbReference type="FunFam" id="1.10.238.10:FF:000653">
    <property type="entry name" value="EF hand family protein"/>
    <property type="match status" value="1"/>
</dbReference>
<dbReference type="OrthoDB" id="26525at2759"/>
<dbReference type="InterPro" id="IPR050230">
    <property type="entry name" value="CALM/Myosin/TropC-like"/>
</dbReference>
<dbReference type="InParanoid" id="A2FVB2"/>
<organism evidence="4 5">
    <name type="scientific">Trichomonas vaginalis (strain ATCC PRA-98 / G3)</name>
    <dbReference type="NCBI Taxonomy" id="412133"/>
    <lineage>
        <taxon>Eukaryota</taxon>
        <taxon>Metamonada</taxon>
        <taxon>Parabasalia</taxon>
        <taxon>Trichomonadida</taxon>
        <taxon>Trichomonadidae</taxon>
        <taxon>Trichomonas</taxon>
    </lineage>
</organism>
<dbReference type="SMART" id="SM00054">
    <property type="entry name" value="EFh"/>
    <property type="match status" value="4"/>
</dbReference>
<dbReference type="GO" id="GO:0005509">
    <property type="term" value="F:calcium ion binding"/>
    <property type="evidence" value="ECO:0000318"/>
    <property type="project" value="GO_Central"/>
</dbReference>
<dbReference type="InterPro" id="IPR011992">
    <property type="entry name" value="EF-hand-dom_pair"/>
</dbReference>
<gene>
    <name evidence="4" type="ORF">TVAG_497930</name>
</gene>
<dbReference type="VEuPathDB" id="TrichDB:TVAGG3_0148470"/>
<dbReference type="SUPFAM" id="SSF47473">
    <property type="entry name" value="EF-hand"/>
    <property type="match status" value="1"/>
</dbReference>
<dbReference type="VEuPathDB" id="TrichDB:TVAG_497930"/>
<dbReference type="InterPro" id="IPR002048">
    <property type="entry name" value="EF_hand_dom"/>
</dbReference>
<dbReference type="CDD" id="cd00051">
    <property type="entry name" value="EFh"/>
    <property type="match status" value="2"/>
</dbReference>
<evidence type="ECO:0000256" key="2">
    <source>
        <dbReference type="ARBA" id="ARBA00022837"/>
    </source>
</evidence>
<keyword evidence="2" id="KW-0106">Calcium</keyword>
<accession>A2FVB2</accession>
<dbReference type="PROSITE" id="PS50222">
    <property type="entry name" value="EF_HAND_2"/>
    <property type="match status" value="3"/>
</dbReference>
<dbReference type="SMR" id="A2FVB2"/>
<feature type="domain" description="EF-hand" evidence="3">
    <location>
        <begin position="83"/>
        <end position="118"/>
    </location>
</feature>
<evidence type="ECO:0000313" key="5">
    <source>
        <dbReference type="Proteomes" id="UP000001542"/>
    </source>
</evidence>